<comment type="caution">
    <text evidence="2">The sequence shown here is derived from an EMBL/GenBank/DDBJ whole genome shotgun (WGS) entry which is preliminary data.</text>
</comment>
<sequence>MASAHHLHAPPTCPSSSGKISDTDLSHHLRPWFTSKQRLRRKQLGDAPDPVHRVGADPRRPARRHVPVAGAVRRQRTAPHGQRRVVGVQAAPRRRAGGAEQLLLCGPRLVLPRSRRSNSRRPC</sequence>
<accession>A0AAW0RT91</accession>
<evidence type="ECO:0000313" key="3">
    <source>
        <dbReference type="Proteomes" id="UP001397290"/>
    </source>
</evidence>
<feature type="region of interest" description="Disordered" evidence="1">
    <location>
        <begin position="1"/>
        <end position="64"/>
    </location>
</feature>
<proteinExistence type="predicted"/>
<dbReference type="AlphaFoldDB" id="A0AAW0RT91"/>
<protein>
    <submittedName>
        <fullName evidence="2">Uncharacterized protein</fullName>
    </submittedName>
</protein>
<organism evidence="2 3">
    <name type="scientific">Beauveria asiatica</name>
    <dbReference type="NCBI Taxonomy" id="1069075"/>
    <lineage>
        <taxon>Eukaryota</taxon>
        <taxon>Fungi</taxon>
        <taxon>Dikarya</taxon>
        <taxon>Ascomycota</taxon>
        <taxon>Pezizomycotina</taxon>
        <taxon>Sordariomycetes</taxon>
        <taxon>Hypocreomycetidae</taxon>
        <taxon>Hypocreales</taxon>
        <taxon>Cordycipitaceae</taxon>
        <taxon>Beauveria</taxon>
    </lineage>
</organism>
<gene>
    <name evidence="2" type="ORF">G3M48_004342</name>
</gene>
<feature type="compositionally biased region" description="Basic and acidic residues" evidence="1">
    <location>
        <begin position="49"/>
        <end position="60"/>
    </location>
</feature>
<keyword evidence="3" id="KW-1185">Reference proteome</keyword>
<name>A0AAW0RT91_9HYPO</name>
<dbReference type="Proteomes" id="UP001397290">
    <property type="component" value="Unassembled WGS sequence"/>
</dbReference>
<reference evidence="2 3" key="1">
    <citation type="submission" date="2020-02" db="EMBL/GenBank/DDBJ databases">
        <title>Comparative genomics of the hypocrealean fungal genus Beauvera.</title>
        <authorList>
            <person name="Showalter D.N."/>
            <person name="Bushley K.E."/>
            <person name="Rehner S.A."/>
        </authorList>
    </citation>
    <scope>NUCLEOTIDE SEQUENCE [LARGE SCALE GENOMIC DNA]</scope>
    <source>
        <strain evidence="2 3">ARSEF4384</strain>
    </source>
</reference>
<evidence type="ECO:0000313" key="2">
    <source>
        <dbReference type="EMBL" id="KAK8145493.1"/>
    </source>
</evidence>
<evidence type="ECO:0000256" key="1">
    <source>
        <dbReference type="SAM" id="MobiDB-lite"/>
    </source>
</evidence>
<dbReference type="EMBL" id="JAAHCF010000284">
    <property type="protein sequence ID" value="KAK8145493.1"/>
    <property type="molecule type" value="Genomic_DNA"/>
</dbReference>